<keyword evidence="4" id="KW-1185">Reference proteome</keyword>
<evidence type="ECO:0000313" key="4">
    <source>
        <dbReference type="Proteomes" id="UP000070700"/>
    </source>
</evidence>
<proteinExistence type="predicted"/>
<evidence type="ECO:0000313" key="3">
    <source>
        <dbReference type="EMBL" id="KUJ09152.1"/>
    </source>
</evidence>
<reference evidence="3 4" key="1">
    <citation type="submission" date="2015-10" db="EMBL/GenBank/DDBJ databases">
        <title>Full genome of DAOMC 229536 Phialocephala scopiformis, a fungal endophyte of spruce producing the potent anti-insectan compound rugulosin.</title>
        <authorList>
            <consortium name="DOE Joint Genome Institute"/>
            <person name="Walker A.K."/>
            <person name="Frasz S.L."/>
            <person name="Seifert K.A."/>
            <person name="Miller J.D."/>
            <person name="Mondo S.J."/>
            <person name="Labutti K."/>
            <person name="Lipzen A."/>
            <person name="Dockter R."/>
            <person name="Kennedy M."/>
            <person name="Grigoriev I.V."/>
            <person name="Spatafora J.W."/>
        </authorList>
    </citation>
    <scope>NUCLEOTIDE SEQUENCE [LARGE SCALE GENOMIC DNA]</scope>
    <source>
        <strain evidence="3 4">CBS 120377</strain>
    </source>
</reference>
<feature type="domain" description="2EXR" evidence="2">
    <location>
        <begin position="68"/>
        <end position="138"/>
    </location>
</feature>
<protein>
    <recommendedName>
        <fullName evidence="2">2EXR domain-containing protein</fullName>
    </recommendedName>
</protein>
<dbReference type="KEGG" id="psco:LY89DRAFT_724660"/>
<dbReference type="InterPro" id="IPR045518">
    <property type="entry name" value="2EXR"/>
</dbReference>
<dbReference type="InParanoid" id="A0A132B9R7"/>
<dbReference type="Proteomes" id="UP000070700">
    <property type="component" value="Unassembled WGS sequence"/>
</dbReference>
<dbReference type="PANTHER" id="PTHR35910">
    <property type="entry name" value="2EXR DOMAIN-CONTAINING PROTEIN"/>
    <property type="match status" value="1"/>
</dbReference>
<dbReference type="Pfam" id="PF20150">
    <property type="entry name" value="2EXR"/>
    <property type="match status" value="1"/>
</dbReference>
<accession>A0A132B9R7</accession>
<dbReference type="EMBL" id="KQ947433">
    <property type="protein sequence ID" value="KUJ09152.1"/>
    <property type="molecule type" value="Genomic_DNA"/>
</dbReference>
<feature type="region of interest" description="Disordered" evidence="1">
    <location>
        <begin position="1"/>
        <end position="31"/>
    </location>
</feature>
<dbReference type="RefSeq" id="XP_018063507.1">
    <property type="nucleotide sequence ID" value="XM_018218919.1"/>
</dbReference>
<gene>
    <name evidence="3" type="ORF">LY89DRAFT_724660</name>
</gene>
<dbReference type="GeneID" id="28828645"/>
<dbReference type="OrthoDB" id="3564600at2759"/>
<evidence type="ECO:0000259" key="2">
    <source>
        <dbReference type="Pfam" id="PF20150"/>
    </source>
</evidence>
<evidence type="ECO:0000256" key="1">
    <source>
        <dbReference type="SAM" id="MobiDB-lite"/>
    </source>
</evidence>
<name>A0A132B9R7_MOLSC</name>
<organism evidence="3 4">
    <name type="scientific">Mollisia scopiformis</name>
    <name type="common">Conifer needle endophyte fungus</name>
    <name type="synonym">Phialocephala scopiformis</name>
    <dbReference type="NCBI Taxonomy" id="149040"/>
    <lineage>
        <taxon>Eukaryota</taxon>
        <taxon>Fungi</taxon>
        <taxon>Dikarya</taxon>
        <taxon>Ascomycota</taxon>
        <taxon>Pezizomycotina</taxon>
        <taxon>Leotiomycetes</taxon>
        <taxon>Helotiales</taxon>
        <taxon>Mollisiaceae</taxon>
        <taxon>Mollisia</taxon>
    </lineage>
</organism>
<sequence>MWASKDNLHPRHSHLKDHFPSSEIGAPPQIIHQGPESWTAGELRRNFLKSLRARYSRGMASLTRPVEFARFPKLPPELKLKIWKHAAREGRVIEVYTRRIRGKPKKSWTDSVTPAVLHVCHDSRKEALKHYQLLEVSSQHYYAEDGTESDAGEAGENWIWDGYEASNASLSDSTSLDPEPLGANKFDVHPTFRAYIGANDVLYLNLKHSWDFDAFVYFLYSIIHQGSQMSLRGGQVPCIAFNAQTFLGRQGDEYFGEIAEIVPLLTPHIYLVTEDVCCGADGVHRRADTILDKTPTFSDEMLVDDFAEAVEQTIVTYKHSHPDPIDRPLPKHAIPIQVRDGDNNDPKKNPGSKSVSLKRQSLISAKRMYGQYPSDMVMFRLGKDQGSHVRASTSVRMQASIWVSLTMRDCKHRDSMQSRGY</sequence>
<feature type="region of interest" description="Disordered" evidence="1">
    <location>
        <begin position="336"/>
        <end position="357"/>
    </location>
</feature>
<feature type="compositionally biased region" description="Basic and acidic residues" evidence="1">
    <location>
        <begin position="339"/>
        <end position="348"/>
    </location>
</feature>
<dbReference type="AlphaFoldDB" id="A0A132B9R7"/>
<dbReference type="PANTHER" id="PTHR35910:SF1">
    <property type="entry name" value="2EXR DOMAIN-CONTAINING PROTEIN"/>
    <property type="match status" value="1"/>
</dbReference>